<organism evidence="7">
    <name type="scientific">Zea mays</name>
    <name type="common">Maize</name>
    <dbReference type="NCBI Taxonomy" id="4577"/>
    <lineage>
        <taxon>Eukaryota</taxon>
        <taxon>Viridiplantae</taxon>
        <taxon>Streptophyta</taxon>
        <taxon>Embryophyta</taxon>
        <taxon>Tracheophyta</taxon>
        <taxon>Spermatophyta</taxon>
        <taxon>Magnoliopsida</taxon>
        <taxon>Liliopsida</taxon>
        <taxon>Poales</taxon>
        <taxon>Poaceae</taxon>
        <taxon>PACMAD clade</taxon>
        <taxon>Panicoideae</taxon>
        <taxon>Andropogonodae</taxon>
        <taxon>Andropogoneae</taxon>
        <taxon>Tripsacinae</taxon>
        <taxon>Zea</taxon>
    </lineage>
</organism>
<dbReference type="PROSITE" id="PS50222">
    <property type="entry name" value="EF_HAND_2"/>
    <property type="match status" value="1"/>
</dbReference>
<gene>
    <name evidence="7" type="ORF">ZEAMMB73_Zm00001d028582</name>
</gene>
<keyword evidence="4 7" id="KW-0418">Kinase</keyword>
<dbReference type="CDD" id="cd00051">
    <property type="entry name" value="EFh"/>
    <property type="match status" value="1"/>
</dbReference>
<evidence type="ECO:0000256" key="1">
    <source>
        <dbReference type="ARBA" id="ARBA00022527"/>
    </source>
</evidence>
<dbReference type="GO" id="GO:0005509">
    <property type="term" value="F:calcium ion binding"/>
    <property type="evidence" value="ECO:0007669"/>
    <property type="project" value="InterPro"/>
</dbReference>
<keyword evidence="6" id="KW-0067">ATP-binding</keyword>
<dbReference type="InterPro" id="IPR011992">
    <property type="entry name" value="EF-hand-dom_pair"/>
</dbReference>
<dbReference type="SMR" id="A0A1D6JXV0"/>
<keyword evidence="3" id="KW-0547">Nucleotide-binding</keyword>
<dbReference type="EMBL" id="CM007647">
    <property type="protein sequence ID" value="ONL96501.1"/>
    <property type="molecule type" value="Genomic_DNA"/>
</dbReference>
<evidence type="ECO:0000256" key="5">
    <source>
        <dbReference type="ARBA" id="ARBA00022837"/>
    </source>
</evidence>
<dbReference type="STRING" id="4577.A0A1D6JXV0"/>
<dbReference type="eggNOG" id="KOG0032">
    <property type="taxonomic scope" value="Eukaryota"/>
</dbReference>
<keyword evidence="2" id="KW-0808">Transferase</keyword>
<proteinExistence type="predicted"/>
<dbReference type="ExpressionAtlas" id="A0A1D6JXV0">
    <property type="expression patterns" value="baseline and differential"/>
</dbReference>
<dbReference type="AlphaFoldDB" id="A0A1D6JXV0"/>
<evidence type="ECO:0000256" key="3">
    <source>
        <dbReference type="ARBA" id="ARBA00022741"/>
    </source>
</evidence>
<dbReference type="Gene3D" id="1.10.238.10">
    <property type="entry name" value="EF-hand"/>
    <property type="match status" value="1"/>
</dbReference>
<accession>A0A1D6JXV0</accession>
<dbReference type="SMART" id="SM00054">
    <property type="entry name" value="EFh"/>
    <property type="match status" value="1"/>
</dbReference>
<evidence type="ECO:0000256" key="4">
    <source>
        <dbReference type="ARBA" id="ARBA00022777"/>
    </source>
</evidence>
<dbReference type="InterPro" id="IPR050205">
    <property type="entry name" value="CDPK_Ser/Thr_kinases"/>
</dbReference>
<dbReference type="GO" id="GO:0005524">
    <property type="term" value="F:ATP binding"/>
    <property type="evidence" value="ECO:0007669"/>
    <property type="project" value="UniProtKB-KW"/>
</dbReference>
<dbReference type="Pfam" id="PF00036">
    <property type="entry name" value="EF-hand_1"/>
    <property type="match status" value="1"/>
</dbReference>
<dbReference type="SUPFAM" id="SSF47473">
    <property type="entry name" value="EF-hand"/>
    <property type="match status" value="1"/>
</dbReference>
<dbReference type="InterPro" id="IPR002048">
    <property type="entry name" value="EF_hand_dom"/>
</dbReference>
<reference evidence="7" key="1">
    <citation type="submission" date="2015-12" db="EMBL/GenBank/DDBJ databases">
        <title>Update maize B73 reference genome by single molecule sequencing technologies.</title>
        <authorList>
            <consortium name="Maize Genome Sequencing Project"/>
            <person name="Ware D."/>
        </authorList>
    </citation>
    <scope>NUCLEOTIDE SEQUENCE [LARGE SCALE GENOMIC DNA]</scope>
    <source>
        <tissue evidence="7">Seedling</tissue>
    </source>
</reference>
<keyword evidence="5" id="KW-0106">Calcium</keyword>
<dbReference type="GO" id="GO:0004674">
    <property type="term" value="F:protein serine/threonine kinase activity"/>
    <property type="evidence" value="ECO:0007669"/>
    <property type="project" value="UniProtKB-KW"/>
</dbReference>
<dbReference type="InParanoid" id="A0A1D6JXV0"/>
<name>A0A1D6JXV0_MAIZE</name>
<dbReference type="InterPro" id="IPR018247">
    <property type="entry name" value="EF_Hand_1_Ca_BS"/>
</dbReference>
<protein>
    <submittedName>
        <fullName evidence="7">CPK5 (Calmodulin-domain protein kinase 5)</fullName>
    </submittedName>
</protein>
<dbReference type="PROSITE" id="PS00018">
    <property type="entry name" value="EF_HAND_1"/>
    <property type="match status" value="1"/>
</dbReference>
<evidence type="ECO:0000256" key="6">
    <source>
        <dbReference type="ARBA" id="ARBA00022840"/>
    </source>
</evidence>
<keyword evidence="1" id="KW-0723">Serine/threonine-protein kinase</keyword>
<dbReference type="OMA" id="IKNHICD"/>
<dbReference type="PANTHER" id="PTHR24349">
    <property type="entry name" value="SERINE/THREONINE-PROTEIN KINASE"/>
    <property type="match status" value="1"/>
</dbReference>
<dbReference type="PaxDb" id="4577-GRMZM2G441511_P01"/>
<evidence type="ECO:0000313" key="7">
    <source>
        <dbReference type="EMBL" id="ONL96501.1"/>
    </source>
</evidence>
<sequence length="131" mass="15055">MLNPRSAERLTAHEVLCHPWIRDHGVAPDRPLDPTVLSRIKQFSAMNKLKKMALRVIAESLLEEEIAGLKEMFQTMDTDNSGAITYDELKQGLRKYGSTLKDTEIRDLMDALQTTWILKLYIKNHICDLCQ</sequence>
<evidence type="ECO:0000256" key="2">
    <source>
        <dbReference type="ARBA" id="ARBA00022679"/>
    </source>
</evidence>